<gene>
    <name evidence="1" type="ORF">ACFQS1_17815</name>
</gene>
<proteinExistence type="predicted"/>
<keyword evidence="2" id="KW-1185">Reference proteome</keyword>
<organism evidence="1 2">
    <name type="scientific">Paractinoplanes rhizophilus</name>
    <dbReference type="NCBI Taxonomy" id="1416877"/>
    <lineage>
        <taxon>Bacteria</taxon>
        <taxon>Bacillati</taxon>
        <taxon>Actinomycetota</taxon>
        <taxon>Actinomycetes</taxon>
        <taxon>Micromonosporales</taxon>
        <taxon>Micromonosporaceae</taxon>
        <taxon>Paractinoplanes</taxon>
    </lineage>
</organism>
<protein>
    <submittedName>
        <fullName evidence="1">Uncharacterized protein</fullName>
    </submittedName>
</protein>
<reference evidence="2" key="1">
    <citation type="journal article" date="2019" name="Int. J. Syst. Evol. Microbiol.">
        <title>The Global Catalogue of Microorganisms (GCM) 10K type strain sequencing project: providing services to taxonomists for standard genome sequencing and annotation.</title>
        <authorList>
            <consortium name="The Broad Institute Genomics Platform"/>
            <consortium name="The Broad Institute Genome Sequencing Center for Infectious Disease"/>
            <person name="Wu L."/>
            <person name="Ma J."/>
        </authorList>
    </citation>
    <scope>NUCLEOTIDE SEQUENCE [LARGE SCALE GENOMIC DNA]</scope>
    <source>
        <strain evidence="2">XZYJT-10</strain>
    </source>
</reference>
<evidence type="ECO:0000313" key="1">
    <source>
        <dbReference type="EMBL" id="MFC7275851.1"/>
    </source>
</evidence>
<dbReference type="RefSeq" id="WP_378969429.1">
    <property type="nucleotide sequence ID" value="NZ_JBHTBJ010000011.1"/>
</dbReference>
<name>A0ABW2HT82_9ACTN</name>
<accession>A0ABW2HT82</accession>
<dbReference type="Proteomes" id="UP001596548">
    <property type="component" value="Unassembled WGS sequence"/>
</dbReference>
<comment type="caution">
    <text evidence="1">The sequence shown here is derived from an EMBL/GenBank/DDBJ whole genome shotgun (WGS) entry which is preliminary data.</text>
</comment>
<sequence length="77" mass="8133">MKIKYAAQTNVVPLKPDPQLERRCGLVVRDRTTAPPGFSRGAGIGNSRRVSRAGNAVRNTVADPAECARFAVSGPGV</sequence>
<dbReference type="EMBL" id="JBHTBJ010000011">
    <property type="protein sequence ID" value="MFC7275851.1"/>
    <property type="molecule type" value="Genomic_DNA"/>
</dbReference>
<evidence type="ECO:0000313" key="2">
    <source>
        <dbReference type="Proteomes" id="UP001596548"/>
    </source>
</evidence>